<dbReference type="STRING" id="479433.Caci_6193"/>
<sequence>MNRVDDRGRPPGQQPHEPHPTHQSYQPHQPPRAPQPFRPPPVPSHPTIDDYERAVAAFRQTPNPAAEFAYLREVALVGARLGTIRPADIVRHVQPAAVAVTLVMEPEIVTVGDAVARAILRGDSAGPQYWARMVREVDTARGTLAALVKARPDSGRGVIARGIRRTPAEQGAGADMSGQRWRAANVVLALAPPLAARAFLASSATMHKQPSEAELSALREQASLILDMASQAPLCRELVGHAFGSLGDTALRMRLAENPFTPDSVLARLVAEHDTEPEVTRAVQVHEFAGGTARRLAFQAVRDEPEEVLRGLREMLRLCGEEPFLEMLQAAPEEEAAWVRSVIAAAGPDLQPETRLRAYVRLAEISAPEVVWAVELTRAGGLERMMPEVRASMAAGSAEPMIAAVHDDKAAAAARRGAARLTGRGGAVVRSGRAPHPGSEQAEEWNRHSSARAQAERHRAAAAEMKRWRSEGALDDPVPLV</sequence>
<feature type="region of interest" description="Disordered" evidence="1">
    <location>
        <begin position="1"/>
        <end position="48"/>
    </location>
</feature>
<protein>
    <submittedName>
        <fullName evidence="2">Uncharacterized protein</fullName>
    </submittedName>
</protein>
<gene>
    <name evidence="2" type="ordered locus">Caci_6193</name>
</gene>
<keyword evidence="3" id="KW-1185">Reference proteome</keyword>
<accession>C7QIH0</accession>
<feature type="compositionally biased region" description="Pro residues" evidence="1">
    <location>
        <begin position="28"/>
        <end position="44"/>
    </location>
</feature>
<dbReference type="AlphaFoldDB" id="C7QIH0"/>
<dbReference type="KEGG" id="cai:Caci_6193"/>
<feature type="compositionally biased region" description="Low complexity" evidence="1">
    <location>
        <begin position="423"/>
        <end position="434"/>
    </location>
</feature>
<reference evidence="2 3" key="1">
    <citation type="journal article" date="2009" name="Stand. Genomic Sci.">
        <title>Complete genome sequence of Catenulispora acidiphila type strain (ID 139908).</title>
        <authorList>
            <person name="Copeland A."/>
            <person name="Lapidus A."/>
            <person name="Glavina Del Rio T."/>
            <person name="Nolan M."/>
            <person name="Lucas S."/>
            <person name="Chen F."/>
            <person name="Tice H."/>
            <person name="Cheng J.F."/>
            <person name="Bruce D."/>
            <person name="Goodwin L."/>
            <person name="Pitluck S."/>
            <person name="Mikhailova N."/>
            <person name="Pati A."/>
            <person name="Ivanova N."/>
            <person name="Mavromatis K."/>
            <person name="Chen A."/>
            <person name="Palaniappan K."/>
            <person name="Chain P."/>
            <person name="Land M."/>
            <person name="Hauser L."/>
            <person name="Chang Y.J."/>
            <person name="Jeffries C.D."/>
            <person name="Chertkov O."/>
            <person name="Brettin T."/>
            <person name="Detter J.C."/>
            <person name="Han C."/>
            <person name="Ali Z."/>
            <person name="Tindall B.J."/>
            <person name="Goker M."/>
            <person name="Bristow J."/>
            <person name="Eisen J.A."/>
            <person name="Markowitz V."/>
            <person name="Hugenholtz P."/>
            <person name="Kyrpides N.C."/>
            <person name="Klenk H.P."/>
        </authorList>
    </citation>
    <scope>NUCLEOTIDE SEQUENCE [LARGE SCALE GENOMIC DNA]</scope>
    <source>
        <strain evidence="3">DSM 44928 / JCM 14897 / NBRC 102108 / NRRL B-24433 / ID139908</strain>
    </source>
</reference>
<evidence type="ECO:0000313" key="3">
    <source>
        <dbReference type="Proteomes" id="UP000000851"/>
    </source>
</evidence>
<dbReference type="HOGENOM" id="CLU_602299_0_0_11"/>
<proteinExistence type="predicted"/>
<dbReference type="RefSeq" id="WP_015794776.1">
    <property type="nucleotide sequence ID" value="NC_013131.1"/>
</dbReference>
<dbReference type="Proteomes" id="UP000000851">
    <property type="component" value="Chromosome"/>
</dbReference>
<dbReference type="eggNOG" id="COG3147">
    <property type="taxonomic scope" value="Bacteria"/>
</dbReference>
<feature type="region of interest" description="Disordered" evidence="1">
    <location>
        <begin position="423"/>
        <end position="481"/>
    </location>
</feature>
<dbReference type="EMBL" id="CP001700">
    <property type="protein sequence ID" value="ACU75047.1"/>
    <property type="molecule type" value="Genomic_DNA"/>
</dbReference>
<organism evidence="2 3">
    <name type="scientific">Catenulispora acidiphila (strain DSM 44928 / JCM 14897 / NBRC 102108 / NRRL B-24433 / ID139908)</name>
    <dbReference type="NCBI Taxonomy" id="479433"/>
    <lineage>
        <taxon>Bacteria</taxon>
        <taxon>Bacillati</taxon>
        <taxon>Actinomycetota</taxon>
        <taxon>Actinomycetes</taxon>
        <taxon>Catenulisporales</taxon>
        <taxon>Catenulisporaceae</taxon>
        <taxon>Catenulispora</taxon>
    </lineage>
</organism>
<feature type="compositionally biased region" description="Basic and acidic residues" evidence="1">
    <location>
        <begin position="454"/>
        <end position="472"/>
    </location>
</feature>
<name>C7QIH0_CATAD</name>
<evidence type="ECO:0000256" key="1">
    <source>
        <dbReference type="SAM" id="MobiDB-lite"/>
    </source>
</evidence>
<dbReference type="InParanoid" id="C7QIH0"/>
<evidence type="ECO:0000313" key="2">
    <source>
        <dbReference type="EMBL" id="ACU75047.1"/>
    </source>
</evidence>